<gene>
    <name evidence="5" type="ORF">RYJ27_01825</name>
</gene>
<evidence type="ECO:0000313" key="5">
    <source>
        <dbReference type="EMBL" id="WOQ69995.1"/>
    </source>
</evidence>
<keyword evidence="6" id="KW-1185">Reference proteome</keyword>
<evidence type="ECO:0000256" key="2">
    <source>
        <dbReference type="SAM" id="MobiDB-lite"/>
    </source>
</evidence>
<feature type="domain" description="GFO/IDH/MocA-like oxidoreductase" evidence="4">
    <location>
        <begin position="136"/>
        <end position="245"/>
    </location>
</feature>
<dbReference type="EMBL" id="CP137080">
    <property type="protein sequence ID" value="WOQ69995.1"/>
    <property type="molecule type" value="Genomic_DNA"/>
</dbReference>
<dbReference type="GO" id="GO:0000166">
    <property type="term" value="F:nucleotide binding"/>
    <property type="evidence" value="ECO:0007669"/>
    <property type="project" value="InterPro"/>
</dbReference>
<dbReference type="KEGG" id="mliy:RYJ27_01825"/>
<dbReference type="InterPro" id="IPR036291">
    <property type="entry name" value="NAD(P)-bd_dom_sf"/>
</dbReference>
<dbReference type="Proteomes" id="UP001329313">
    <property type="component" value="Chromosome"/>
</dbReference>
<evidence type="ECO:0000256" key="1">
    <source>
        <dbReference type="ARBA" id="ARBA00023027"/>
    </source>
</evidence>
<evidence type="ECO:0000259" key="3">
    <source>
        <dbReference type="Pfam" id="PF01408"/>
    </source>
</evidence>
<dbReference type="RefSeq" id="WP_330171089.1">
    <property type="nucleotide sequence ID" value="NZ_CP137080.1"/>
</dbReference>
<dbReference type="InterPro" id="IPR055170">
    <property type="entry name" value="GFO_IDH_MocA-like_dom"/>
</dbReference>
<dbReference type="SUPFAM" id="SSF51735">
    <property type="entry name" value="NAD(P)-binding Rossmann-fold domains"/>
    <property type="match status" value="1"/>
</dbReference>
<dbReference type="InterPro" id="IPR051317">
    <property type="entry name" value="Gfo/Idh/MocA_oxidoreduct"/>
</dbReference>
<feature type="domain" description="Gfo/Idh/MocA-like oxidoreductase N-terminal" evidence="3">
    <location>
        <begin position="3"/>
        <end position="118"/>
    </location>
</feature>
<keyword evidence="1" id="KW-0520">NAD</keyword>
<accession>A0AAU0MHA8</accession>
<organism evidence="5 6">
    <name type="scientific">Microbacterium limosum</name>
    <dbReference type="NCBI Taxonomy" id="3079935"/>
    <lineage>
        <taxon>Bacteria</taxon>
        <taxon>Bacillati</taxon>
        <taxon>Actinomycetota</taxon>
        <taxon>Actinomycetes</taxon>
        <taxon>Micrococcales</taxon>
        <taxon>Microbacteriaceae</taxon>
        <taxon>Microbacterium</taxon>
    </lineage>
</organism>
<dbReference type="SUPFAM" id="SSF55347">
    <property type="entry name" value="Glyceraldehyde-3-phosphate dehydrogenase-like, C-terminal domain"/>
    <property type="match status" value="1"/>
</dbReference>
<proteinExistence type="predicted"/>
<dbReference type="PANTHER" id="PTHR43708:SF8">
    <property type="entry name" value="OXIDOREDUCTASE"/>
    <property type="match status" value="1"/>
</dbReference>
<dbReference type="Pfam" id="PF01408">
    <property type="entry name" value="GFO_IDH_MocA"/>
    <property type="match status" value="1"/>
</dbReference>
<evidence type="ECO:0000259" key="4">
    <source>
        <dbReference type="Pfam" id="PF22725"/>
    </source>
</evidence>
<dbReference type="Gene3D" id="3.40.50.720">
    <property type="entry name" value="NAD(P)-binding Rossmann-like Domain"/>
    <property type="match status" value="1"/>
</dbReference>
<reference evidence="5 6" key="1">
    <citation type="submission" date="2023-10" db="EMBL/GenBank/DDBJ databases">
        <title>Y20.</title>
        <authorList>
            <person name="Zhang G."/>
            <person name="Ding Y."/>
        </authorList>
    </citation>
    <scope>NUCLEOTIDE SEQUENCE [LARGE SCALE GENOMIC DNA]</scope>
    <source>
        <strain evidence="5 6">Y20</strain>
    </source>
</reference>
<evidence type="ECO:0000313" key="6">
    <source>
        <dbReference type="Proteomes" id="UP001329313"/>
    </source>
</evidence>
<dbReference type="Gene3D" id="3.30.360.10">
    <property type="entry name" value="Dihydrodipicolinate Reductase, domain 2"/>
    <property type="match status" value="1"/>
</dbReference>
<name>A0AAU0MHA8_9MICO</name>
<dbReference type="InterPro" id="IPR000683">
    <property type="entry name" value="Gfo/Idh/MocA-like_OxRdtase_N"/>
</dbReference>
<dbReference type="Pfam" id="PF22725">
    <property type="entry name" value="GFO_IDH_MocA_C3"/>
    <property type="match status" value="1"/>
</dbReference>
<sequence length="353" mass="38458">MRKVGILGMGRWGQTWQRVLAPEPGVQVVAVAARSRRAEISSRSPRLRVYDDYRTLLRDQDLDAVIVTLPPGEHLEAVRLAVGRDLPVLCEKPLVPTRSELQEMVALDESAGVAVRVNQNYRMRGWACAVFDHLPAIGRLRRVIIEFAQPELTDGERAVLAHPLLADMSIHHLDLLRFLTGQEARVLSAEAGRPDDARVWGMTDVDARLALAEGAEVSYGATWAARGRPTSWDGDWTFEGDDGVISVRDLGVRVEADRHPLRIVPPSPVVDDEDLLVAWRSFVRVMEGEESRRPATVADNARSLELVFDIADAAGVADPSARLAAPLGADPHAATTSPVAVQASDGVSSTSTN</sequence>
<dbReference type="PANTHER" id="PTHR43708">
    <property type="entry name" value="CONSERVED EXPRESSED OXIDOREDUCTASE (EUROFUNG)"/>
    <property type="match status" value="1"/>
</dbReference>
<feature type="compositionally biased region" description="Polar residues" evidence="2">
    <location>
        <begin position="334"/>
        <end position="353"/>
    </location>
</feature>
<protein>
    <submittedName>
        <fullName evidence="5">Gfo/Idh/MocA family oxidoreductase</fullName>
    </submittedName>
</protein>
<dbReference type="AlphaFoldDB" id="A0AAU0MHA8"/>
<feature type="region of interest" description="Disordered" evidence="2">
    <location>
        <begin position="326"/>
        <end position="353"/>
    </location>
</feature>